<keyword evidence="1" id="KW-1133">Transmembrane helix</keyword>
<accession>A0ABU9R266</accession>
<name>A0ABU9R266_9BURK</name>
<evidence type="ECO:0000313" key="3">
    <source>
        <dbReference type="Proteomes" id="UP001481677"/>
    </source>
</evidence>
<proteinExistence type="predicted"/>
<comment type="caution">
    <text evidence="2">The sequence shown here is derived from an EMBL/GenBank/DDBJ whole genome shotgun (WGS) entry which is preliminary data.</text>
</comment>
<gene>
    <name evidence="2" type="ORF">V4C56_13700</name>
</gene>
<dbReference type="EMBL" id="JAZHGA010000008">
    <property type="protein sequence ID" value="MEM5340669.1"/>
    <property type="molecule type" value="Genomic_DNA"/>
</dbReference>
<sequence length="138" mass="14889">MTPFINFALSPLEGAFVVASLIALARAIFISIPAVSRQTDRNAGRLLAQARVVASSGNSMVRMGAASYRFTAYEKRLVVCLLASRACPYKSVRVLQDRSVRSGNLTIALDGVRVELWGNAESLARLAKMLSLQGCART</sequence>
<dbReference type="Proteomes" id="UP001481677">
    <property type="component" value="Unassembled WGS sequence"/>
</dbReference>
<evidence type="ECO:0000256" key="1">
    <source>
        <dbReference type="SAM" id="Phobius"/>
    </source>
</evidence>
<reference evidence="2 3" key="1">
    <citation type="submission" date="2024-01" db="EMBL/GenBank/DDBJ databases">
        <title>The diversity of rhizobia nodulating Mimosa spp. in eleven states of Brazil covering several biomes is determined by host plant, location, and edaphic factors.</title>
        <authorList>
            <person name="Rouws L."/>
            <person name="Barauna A."/>
            <person name="Beukes C."/>
            <person name="De Faria S.M."/>
            <person name="Gross E."/>
            <person name="Dos Reis Junior F.B."/>
            <person name="Simon M."/>
            <person name="Maluk M."/>
            <person name="Odee D.W."/>
            <person name="Kenicer G."/>
            <person name="Young J.P.W."/>
            <person name="Reis V.M."/>
            <person name="Zilli J."/>
            <person name="James E.K."/>
        </authorList>
    </citation>
    <scope>NUCLEOTIDE SEQUENCE [LARGE SCALE GENOMIC DNA]</scope>
    <source>
        <strain evidence="2 3">JPY530</strain>
    </source>
</reference>
<dbReference type="RefSeq" id="WP_342958903.1">
    <property type="nucleotide sequence ID" value="NZ_JAZHFZ010000005.1"/>
</dbReference>
<keyword evidence="3" id="KW-1185">Reference proteome</keyword>
<keyword evidence="1" id="KW-0472">Membrane</keyword>
<protein>
    <submittedName>
        <fullName evidence="2">Uncharacterized protein</fullName>
    </submittedName>
</protein>
<organism evidence="2 3">
    <name type="scientific">Paraburkholderia azotifigens</name>
    <dbReference type="NCBI Taxonomy" id="2057004"/>
    <lineage>
        <taxon>Bacteria</taxon>
        <taxon>Pseudomonadati</taxon>
        <taxon>Pseudomonadota</taxon>
        <taxon>Betaproteobacteria</taxon>
        <taxon>Burkholderiales</taxon>
        <taxon>Burkholderiaceae</taxon>
        <taxon>Paraburkholderia</taxon>
    </lineage>
</organism>
<feature type="transmembrane region" description="Helical" evidence="1">
    <location>
        <begin position="15"/>
        <end position="35"/>
    </location>
</feature>
<evidence type="ECO:0000313" key="2">
    <source>
        <dbReference type="EMBL" id="MEM5340669.1"/>
    </source>
</evidence>
<keyword evidence="1" id="KW-0812">Transmembrane</keyword>